<evidence type="ECO:0000256" key="1">
    <source>
        <dbReference type="ARBA" id="ARBA00006068"/>
    </source>
</evidence>
<dbReference type="NCBIfam" id="TIGR00350">
    <property type="entry name" value="lytR_cpsA_psr"/>
    <property type="match status" value="1"/>
</dbReference>
<evidence type="ECO:0000259" key="4">
    <source>
        <dbReference type="Pfam" id="PF03816"/>
    </source>
</evidence>
<feature type="transmembrane region" description="Helical" evidence="3">
    <location>
        <begin position="43"/>
        <end position="66"/>
    </location>
</feature>
<keyword evidence="3" id="KW-1133">Transmembrane helix</keyword>
<evidence type="ECO:0000313" key="6">
    <source>
        <dbReference type="Proteomes" id="UP000727056"/>
    </source>
</evidence>
<dbReference type="Proteomes" id="UP000727056">
    <property type="component" value="Unassembled WGS sequence"/>
</dbReference>
<gene>
    <name evidence="5" type="ORF">HCN52_20800</name>
</gene>
<sequence>MTADDHHPEPVRARGADRPTLLDDLLTTAEPQRPRRPRRGRRVLRAVALGALGLTLLTAGAGYLAYRSLDAGITSDDGTARELDLRGGERPVPPPGDARTVLVIGSDDPSSLPGAVGGIGARSDTVFLLHLSGDRQRATAVSVPRDLLVEIPECTGPDGGTVPAARAQFNWAYSFGGPACTIRTVEALTGVRVDHHVDIDFEGFRDLVDAVGGVEVHLTEDVRDEHTELDLTAGRQVLDGDAALAYVRGRQGIGDGSDTARIERQHQFLGLLLDELRSSGVLLNPARLYPVLRTATASLTVDPALASLSRLHDLVGELRDLPEGGLRFVTVPRTADPADPDRDVLVQPDADTLFAQLREDVPVTAHPREGAPAGGLLPASGTSDAAEEEGAPATG</sequence>
<dbReference type="RefSeq" id="WP_168089987.1">
    <property type="nucleotide sequence ID" value="NZ_BHZH01000131.1"/>
</dbReference>
<organism evidence="5 6">
    <name type="scientific">Streptomyces bohaiensis</name>
    <dbReference type="NCBI Taxonomy" id="1431344"/>
    <lineage>
        <taxon>Bacteria</taxon>
        <taxon>Bacillati</taxon>
        <taxon>Actinomycetota</taxon>
        <taxon>Actinomycetes</taxon>
        <taxon>Kitasatosporales</taxon>
        <taxon>Streptomycetaceae</taxon>
        <taxon>Streptomyces</taxon>
    </lineage>
</organism>
<dbReference type="Pfam" id="PF03816">
    <property type="entry name" value="LytR_cpsA_psr"/>
    <property type="match status" value="1"/>
</dbReference>
<comment type="caution">
    <text evidence="5">The sequence shown here is derived from an EMBL/GenBank/DDBJ whole genome shotgun (WGS) entry which is preliminary data.</text>
</comment>
<evidence type="ECO:0000256" key="3">
    <source>
        <dbReference type="SAM" id="Phobius"/>
    </source>
</evidence>
<feature type="compositionally biased region" description="Basic and acidic residues" evidence="2">
    <location>
        <begin position="1"/>
        <end position="21"/>
    </location>
</feature>
<keyword evidence="3" id="KW-0472">Membrane</keyword>
<evidence type="ECO:0000256" key="2">
    <source>
        <dbReference type="SAM" id="MobiDB-lite"/>
    </source>
</evidence>
<proteinExistence type="inferred from homology"/>
<accession>A0ABX1CDZ3</accession>
<keyword evidence="6" id="KW-1185">Reference proteome</keyword>
<feature type="compositionally biased region" description="Low complexity" evidence="2">
    <location>
        <begin position="370"/>
        <end position="379"/>
    </location>
</feature>
<feature type="region of interest" description="Disordered" evidence="2">
    <location>
        <begin position="1"/>
        <end position="39"/>
    </location>
</feature>
<dbReference type="PANTHER" id="PTHR33392:SF6">
    <property type="entry name" value="POLYISOPRENYL-TEICHOIC ACID--PEPTIDOGLYCAN TEICHOIC ACID TRANSFERASE TAGU"/>
    <property type="match status" value="1"/>
</dbReference>
<reference evidence="5 6" key="1">
    <citation type="submission" date="2020-03" db="EMBL/GenBank/DDBJ databases">
        <title>Draft genome of Streptomyces sp. ventii, isolated from the Axial Seamount in the Pacific Ocean, and resequencing of the two type strains Streptomyces lonarensis strain NCL 716 and Streptomyces bohaiensis strain 11A07.</title>
        <authorList>
            <person name="Loughran R.M."/>
            <person name="Pfannmuller K.M."/>
            <person name="Wasson B.J."/>
            <person name="Deadmond M.C."/>
            <person name="Paddock B.E."/>
            <person name="Koyack M.J."/>
            <person name="Gallegos D.A."/>
            <person name="Mitchell E.A."/>
            <person name="Ushijima B."/>
            <person name="Saw J.H."/>
            <person name="Mcphail K.L."/>
            <person name="Videau P."/>
        </authorList>
    </citation>
    <scope>NUCLEOTIDE SEQUENCE [LARGE SCALE GENOMIC DNA]</scope>
    <source>
        <strain evidence="5 6">11A07</strain>
    </source>
</reference>
<dbReference type="InterPro" id="IPR050922">
    <property type="entry name" value="LytR/CpsA/Psr_CW_biosynth"/>
</dbReference>
<dbReference type="InterPro" id="IPR004474">
    <property type="entry name" value="LytR_CpsA_psr"/>
</dbReference>
<evidence type="ECO:0000313" key="5">
    <source>
        <dbReference type="EMBL" id="NJQ17311.1"/>
    </source>
</evidence>
<dbReference type="Gene3D" id="3.40.630.190">
    <property type="entry name" value="LCP protein"/>
    <property type="match status" value="1"/>
</dbReference>
<protein>
    <submittedName>
        <fullName evidence="5">LCP family protein</fullName>
    </submittedName>
</protein>
<dbReference type="PANTHER" id="PTHR33392">
    <property type="entry name" value="POLYISOPRENYL-TEICHOIC ACID--PEPTIDOGLYCAN TEICHOIC ACID TRANSFERASE TAGU"/>
    <property type="match status" value="1"/>
</dbReference>
<name>A0ABX1CDZ3_9ACTN</name>
<keyword evidence="3" id="KW-0812">Transmembrane</keyword>
<feature type="domain" description="Cell envelope-related transcriptional attenuator" evidence="4">
    <location>
        <begin position="122"/>
        <end position="276"/>
    </location>
</feature>
<feature type="region of interest" description="Disordered" evidence="2">
    <location>
        <begin position="363"/>
        <end position="395"/>
    </location>
</feature>
<feature type="compositionally biased region" description="Acidic residues" evidence="2">
    <location>
        <begin position="385"/>
        <end position="395"/>
    </location>
</feature>
<dbReference type="EMBL" id="JAAVJC010000280">
    <property type="protein sequence ID" value="NJQ17311.1"/>
    <property type="molecule type" value="Genomic_DNA"/>
</dbReference>
<comment type="similarity">
    <text evidence="1">Belongs to the LytR/CpsA/Psr (LCP) family.</text>
</comment>